<evidence type="ECO:0008006" key="3">
    <source>
        <dbReference type="Google" id="ProtNLM"/>
    </source>
</evidence>
<organism evidence="2">
    <name type="scientific">viral metagenome</name>
    <dbReference type="NCBI Taxonomy" id="1070528"/>
    <lineage>
        <taxon>unclassified sequences</taxon>
        <taxon>metagenomes</taxon>
        <taxon>organismal metagenomes</taxon>
    </lineage>
</organism>
<accession>A0A6M3J5A0</accession>
<feature type="transmembrane region" description="Helical" evidence="1">
    <location>
        <begin position="93"/>
        <end position="126"/>
    </location>
</feature>
<evidence type="ECO:0000256" key="1">
    <source>
        <dbReference type="SAM" id="Phobius"/>
    </source>
</evidence>
<feature type="transmembrane region" description="Helical" evidence="1">
    <location>
        <begin position="69"/>
        <end position="87"/>
    </location>
</feature>
<proteinExistence type="predicted"/>
<evidence type="ECO:0000313" key="2">
    <source>
        <dbReference type="EMBL" id="QJA64347.1"/>
    </source>
</evidence>
<dbReference type="EMBL" id="MT141518">
    <property type="protein sequence ID" value="QJA64347.1"/>
    <property type="molecule type" value="Genomic_DNA"/>
</dbReference>
<gene>
    <name evidence="2" type="ORF">MM415B00505_0011</name>
</gene>
<sequence>MYGDLNIEYKFDIANPLIGQGLGHWKAVFRRKDICKQIGKWAGSDNPKGMYYQQAHNEPMQLDYETGPLSIVIIVGFLIGIFVAARHMDPRPVLALLAIIIDSLVYFPFHNPILSIGIILWLCVLLREKADTRKLRASFSYL</sequence>
<keyword evidence="1" id="KW-0472">Membrane</keyword>
<dbReference type="AlphaFoldDB" id="A0A6M3J5A0"/>
<protein>
    <recommendedName>
        <fullName evidence="3">O-antigen ligase</fullName>
    </recommendedName>
</protein>
<name>A0A6M3J5A0_9ZZZZ</name>
<reference evidence="2" key="1">
    <citation type="submission" date="2020-03" db="EMBL/GenBank/DDBJ databases">
        <title>The deep terrestrial virosphere.</title>
        <authorList>
            <person name="Holmfeldt K."/>
            <person name="Nilsson E."/>
            <person name="Simone D."/>
            <person name="Lopez-Fernandez M."/>
            <person name="Wu X."/>
            <person name="de Brujin I."/>
            <person name="Lundin D."/>
            <person name="Andersson A."/>
            <person name="Bertilsson S."/>
            <person name="Dopson M."/>
        </authorList>
    </citation>
    <scope>NUCLEOTIDE SEQUENCE</scope>
    <source>
        <strain evidence="2">MM415B00505</strain>
    </source>
</reference>
<keyword evidence="1" id="KW-0812">Transmembrane</keyword>
<keyword evidence="1" id="KW-1133">Transmembrane helix</keyword>